<evidence type="ECO:0000313" key="7">
    <source>
        <dbReference type="Proteomes" id="UP000494256"/>
    </source>
</evidence>
<evidence type="ECO:0000313" key="6">
    <source>
        <dbReference type="EMBL" id="CAB3228810.1"/>
    </source>
</evidence>
<name>A0A8S0Z9K8_ARCPL</name>
<feature type="disulfide bond" evidence="4">
    <location>
        <begin position="68"/>
        <end position="125"/>
    </location>
</feature>
<dbReference type="Proteomes" id="UP000494256">
    <property type="component" value="Unassembled WGS sequence"/>
</dbReference>
<dbReference type="OrthoDB" id="8117927at2759"/>
<evidence type="ECO:0000256" key="3">
    <source>
        <dbReference type="ARBA" id="ARBA00023157"/>
    </source>
</evidence>
<evidence type="ECO:0000256" key="4">
    <source>
        <dbReference type="PIRSR" id="PIRSR613273-3"/>
    </source>
</evidence>
<comment type="subcellular location">
    <subcellularLocation>
        <location evidence="1">Secreted</location>
    </subcellularLocation>
</comment>
<dbReference type="GO" id="GO:0030198">
    <property type="term" value="P:extracellular matrix organization"/>
    <property type="evidence" value="ECO:0007669"/>
    <property type="project" value="InterPro"/>
</dbReference>
<dbReference type="EMBL" id="CADEBD010000284">
    <property type="protein sequence ID" value="CAB3228810.1"/>
    <property type="molecule type" value="Genomic_DNA"/>
</dbReference>
<evidence type="ECO:0000256" key="2">
    <source>
        <dbReference type="ARBA" id="ARBA00022525"/>
    </source>
</evidence>
<dbReference type="PROSITE" id="PS50092">
    <property type="entry name" value="TSP1"/>
    <property type="match status" value="1"/>
</dbReference>
<dbReference type="SMART" id="SM00209">
    <property type="entry name" value="TSP1"/>
    <property type="match status" value="1"/>
</dbReference>
<dbReference type="PANTHER" id="PTHR13723:SF316">
    <property type="entry name" value="LONELY HEART, ISOFORM A"/>
    <property type="match status" value="1"/>
</dbReference>
<dbReference type="InterPro" id="IPR000884">
    <property type="entry name" value="TSP1_rpt"/>
</dbReference>
<accession>A0A8S0Z9K8</accession>
<comment type="caution">
    <text evidence="6">The sequence shown here is derived from an EMBL/GenBank/DDBJ whole genome shotgun (WGS) entry which is preliminary data.</text>
</comment>
<evidence type="ECO:0000256" key="1">
    <source>
        <dbReference type="ARBA" id="ARBA00004613"/>
    </source>
</evidence>
<evidence type="ECO:0000256" key="5">
    <source>
        <dbReference type="SAM" id="SignalP"/>
    </source>
</evidence>
<dbReference type="GO" id="GO:0006508">
    <property type="term" value="P:proteolysis"/>
    <property type="evidence" value="ECO:0007669"/>
    <property type="project" value="TreeGrafter"/>
</dbReference>
<dbReference type="SUPFAM" id="SSF82895">
    <property type="entry name" value="TSP-1 type 1 repeat"/>
    <property type="match status" value="1"/>
</dbReference>
<feature type="disulfide bond" evidence="4">
    <location>
        <begin position="64"/>
        <end position="120"/>
    </location>
</feature>
<dbReference type="GO" id="GO:0004222">
    <property type="term" value="F:metalloendopeptidase activity"/>
    <property type="evidence" value="ECO:0007669"/>
    <property type="project" value="TreeGrafter"/>
</dbReference>
<dbReference type="PRINTS" id="PR01857">
    <property type="entry name" value="ADAMTSFAMILY"/>
</dbReference>
<dbReference type="InterPro" id="IPR036383">
    <property type="entry name" value="TSP1_rpt_sf"/>
</dbReference>
<dbReference type="GO" id="GO:0031012">
    <property type="term" value="C:extracellular matrix"/>
    <property type="evidence" value="ECO:0007669"/>
    <property type="project" value="TreeGrafter"/>
</dbReference>
<organism evidence="6 7">
    <name type="scientific">Arctia plantaginis</name>
    <name type="common">Wood tiger moth</name>
    <name type="synonym">Phalaena plantaginis</name>
    <dbReference type="NCBI Taxonomy" id="874455"/>
    <lineage>
        <taxon>Eukaryota</taxon>
        <taxon>Metazoa</taxon>
        <taxon>Ecdysozoa</taxon>
        <taxon>Arthropoda</taxon>
        <taxon>Hexapoda</taxon>
        <taxon>Insecta</taxon>
        <taxon>Pterygota</taxon>
        <taxon>Neoptera</taxon>
        <taxon>Endopterygota</taxon>
        <taxon>Lepidoptera</taxon>
        <taxon>Glossata</taxon>
        <taxon>Ditrysia</taxon>
        <taxon>Noctuoidea</taxon>
        <taxon>Erebidae</taxon>
        <taxon>Arctiinae</taxon>
        <taxon>Arctia</taxon>
    </lineage>
</organism>
<keyword evidence="2" id="KW-0964">Secreted</keyword>
<proteinExistence type="predicted"/>
<dbReference type="InterPro" id="IPR050439">
    <property type="entry name" value="ADAMTS_ADAMTS-like"/>
</dbReference>
<dbReference type="AlphaFoldDB" id="A0A8S0Z9K8"/>
<dbReference type="Gene3D" id="2.20.100.10">
    <property type="entry name" value="Thrombospondin type-1 (TSP1) repeat"/>
    <property type="match status" value="1"/>
</dbReference>
<dbReference type="InterPro" id="IPR013273">
    <property type="entry name" value="ADAMTS/ADAMTS-like"/>
</dbReference>
<dbReference type="GO" id="GO:0005576">
    <property type="term" value="C:extracellular region"/>
    <property type="evidence" value="ECO:0007669"/>
    <property type="project" value="UniProtKB-SubCell"/>
</dbReference>
<reference evidence="6 7" key="1">
    <citation type="submission" date="2020-04" db="EMBL/GenBank/DDBJ databases">
        <authorList>
            <person name="Wallbank WR R."/>
            <person name="Pardo Diaz C."/>
            <person name="Kozak K."/>
            <person name="Martin S."/>
            <person name="Jiggins C."/>
            <person name="Moest M."/>
            <person name="Warren A I."/>
            <person name="Byers J.R.P. K."/>
            <person name="Montejo-Kovacevich G."/>
            <person name="Yen C E."/>
        </authorList>
    </citation>
    <scope>NUCLEOTIDE SEQUENCE [LARGE SCALE GENOMIC DNA]</scope>
</reference>
<feature type="chain" id="PRO_5035770527" evidence="5">
    <location>
        <begin position="28"/>
        <end position="236"/>
    </location>
</feature>
<dbReference type="PANTHER" id="PTHR13723">
    <property type="entry name" value="ADAMTS A DISINTEGRIN AND METALLOPROTEASE WITH THROMBOSPONDIN MOTIFS PROTEASE"/>
    <property type="match status" value="1"/>
</dbReference>
<keyword evidence="3 4" id="KW-1015">Disulfide bond</keyword>
<keyword evidence="5" id="KW-0732">Signal</keyword>
<protein>
    <submittedName>
        <fullName evidence="6">Uncharacterized protein</fullName>
    </submittedName>
</protein>
<gene>
    <name evidence="6" type="ORF">APLA_LOCUS3662</name>
</gene>
<sequence>MEQKIHFLRKKLLWASVMVQIVMLASATNLTTTEIPPQVIESQIAEEIKVDGYAWSSWGSWSPCSRSCGGGVSVQERQCLPRTRSPVGNSSIAQPVIKVRVTRQIQEDNCQGVDKRYHECNNIPCPSGSRNTRAEQCSTYDRRPFRGRFYTWVPYINGNSPCMLNCRPLGHHFYASLGLVADGTPCTRQGSRAICVQGTCKIKDRIFSDIKFAGFKVVPLRETGVDYHVTNAPQTL</sequence>
<feature type="disulfide bond" evidence="4">
    <location>
        <begin position="79"/>
        <end position="110"/>
    </location>
</feature>
<feature type="signal peptide" evidence="5">
    <location>
        <begin position="1"/>
        <end position="27"/>
    </location>
</feature>